<accession>A0A0G4H9A1</accession>
<evidence type="ECO:0000313" key="2">
    <source>
        <dbReference type="EMBL" id="CEM40299.1"/>
    </source>
</evidence>
<dbReference type="VEuPathDB" id="CryptoDB:Cvel_25204"/>
<dbReference type="AlphaFoldDB" id="A0A0G4H9A1"/>
<feature type="region of interest" description="Disordered" evidence="1">
    <location>
        <begin position="127"/>
        <end position="146"/>
    </location>
</feature>
<protein>
    <submittedName>
        <fullName evidence="2">Uncharacterized protein</fullName>
    </submittedName>
</protein>
<reference evidence="2" key="1">
    <citation type="submission" date="2014-11" db="EMBL/GenBank/DDBJ databases">
        <authorList>
            <person name="Otto D Thomas"/>
            <person name="Naeem Raeece"/>
        </authorList>
    </citation>
    <scope>NUCLEOTIDE SEQUENCE</scope>
</reference>
<organism evidence="2">
    <name type="scientific">Chromera velia CCMP2878</name>
    <dbReference type="NCBI Taxonomy" id="1169474"/>
    <lineage>
        <taxon>Eukaryota</taxon>
        <taxon>Sar</taxon>
        <taxon>Alveolata</taxon>
        <taxon>Colpodellida</taxon>
        <taxon>Chromeraceae</taxon>
        <taxon>Chromera</taxon>
    </lineage>
</organism>
<dbReference type="EMBL" id="CDMZ01002010">
    <property type="protein sequence ID" value="CEM40299.1"/>
    <property type="molecule type" value="Genomic_DNA"/>
</dbReference>
<name>A0A0G4H9A1_9ALVE</name>
<gene>
    <name evidence="2" type="ORF">Cvel_25204</name>
</gene>
<evidence type="ECO:0000256" key="1">
    <source>
        <dbReference type="SAM" id="MobiDB-lite"/>
    </source>
</evidence>
<proteinExistence type="predicted"/>
<sequence length="283" mass="31122">MGYLRHSLGDTMSGLVLRHRVSSFPETPEVIVVPSTFLKQLDHALQSGVWEPLAVPSHAPAAEMVFQEDRAERPEDAKPFVRELAAYCVRCIAYLSMGALALFQRSDGQVDRRDGWSRVCIQQALSLSETGPRPSPEGQRLDEAGTDTGGGIALLLDFLAPNFGDPSLDSVEKALEKFCEDCRSCGSWGDVNVRRLVESKRAAASVRDAQGLQHEPQETGSGTEADRAPWYSIEFEKRGNEEGGCTRWLKIHGETGEYFPEPPVAAVATEEERGGVRSRCEIM</sequence>
<feature type="region of interest" description="Disordered" evidence="1">
    <location>
        <begin position="204"/>
        <end position="228"/>
    </location>
</feature>